<name>A0A2U3AKH3_9BACL</name>
<dbReference type="EMBL" id="QFVR01000013">
    <property type="protein sequence ID" value="PWI25004.1"/>
    <property type="molecule type" value="Genomic_DNA"/>
</dbReference>
<sequence length="133" mass="15213">MKFKYNNALVIAGYSLELVSELKDLHKELQLKNEPFKTATGSKYDLSIVQEKYGILTIEGITDAPIVDDITTLAKTYPQLEFEYFFDNNVESNKPTDGDFQAGIYSYELGVAIYEEEIENADENDVELLFDQY</sequence>
<evidence type="ECO:0000313" key="2">
    <source>
        <dbReference type="Proteomes" id="UP000245938"/>
    </source>
</evidence>
<gene>
    <name evidence="1" type="ORF">DEX24_10545</name>
</gene>
<protein>
    <submittedName>
        <fullName evidence="1">Uncharacterized protein</fullName>
    </submittedName>
</protein>
<evidence type="ECO:0000313" key="1">
    <source>
        <dbReference type="EMBL" id="PWI25004.1"/>
    </source>
</evidence>
<accession>A0A2U3AKH3</accession>
<comment type="caution">
    <text evidence="1">The sequence shown here is derived from an EMBL/GenBank/DDBJ whole genome shotgun (WGS) entry which is preliminary data.</text>
</comment>
<organism evidence="1 2">
    <name type="scientific">Kurthia sibirica</name>
    <dbReference type="NCBI Taxonomy" id="202750"/>
    <lineage>
        <taxon>Bacteria</taxon>
        <taxon>Bacillati</taxon>
        <taxon>Bacillota</taxon>
        <taxon>Bacilli</taxon>
        <taxon>Bacillales</taxon>
        <taxon>Caryophanaceae</taxon>
        <taxon>Kurthia</taxon>
    </lineage>
</organism>
<dbReference type="Proteomes" id="UP000245938">
    <property type="component" value="Unassembled WGS sequence"/>
</dbReference>
<dbReference type="AlphaFoldDB" id="A0A2U3AKH3"/>
<dbReference type="RefSeq" id="WP_109306400.1">
    <property type="nucleotide sequence ID" value="NZ_BJUF01000004.1"/>
</dbReference>
<reference evidence="1 2" key="1">
    <citation type="submission" date="2018-05" db="EMBL/GenBank/DDBJ databases">
        <title>Kurthia sibirica genome sequence.</title>
        <authorList>
            <person name="Maclea K.S."/>
            <person name="Goen A.E."/>
        </authorList>
    </citation>
    <scope>NUCLEOTIDE SEQUENCE [LARGE SCALE GENOMIC DNA]</scope>
    <source>
        <strain evidence="1 2">ATCC 49154</strain>
    </source>
</reference>
<keyword evidence="2" id="KW-1185">Reference proteome</keyword>
<proteinExistence type="predicted"/>